<sequence length="560" mass="65296">MEKNWNELRNKILEHFKLENNEKLFLLSRIANRDDRIENADELKDYFDEMLIDNNLNTFQILVQKKKKKMCLIFEYDGHRVSWIPFNSPTSIDSSKYDWRSAFEKMKQFVKRQFGIGNKRNKINNEQDLKHIWEEMLLNPNSLSVFQIVVEKGGNESARLNDSICLLLKSFTSFSSKNDWGDIVKNLEPVENAIATIVQFSKDWYDDNKEYEKTLCLCRQTQIQILGAKYFGRQVIDQTNLSNALFRAMSLAENGWLNDKSTILGILDCMFKGTNLALNKRLHFIRHMLRMVKQIDKLDTVDKQQVYRSAITELFRNVQDLMSGARNEIDQIRLQILEELIQNQWEDEIPALDSNEAVLFNRALERMHISTSDIKYNGSNKVIHDISELKAKLFKCINSILSVTNTLTISEMENSIDLHMIMQQASQLLTYFDQTNKYYQHSLHIWFLKQFYVTKGMGWTQIFFTSEMIRTNYPIFVQPQMSDVFSVLKYQPPNLPSTDPFIGIYGDKYTNFRDTLLKGIQSGKVDPQYSGNKSDFIPLLAAALSLSNLCGSIFNPNFKS</sequence>
<dbReference type="EMBL" id="ASPP01037399">
    <property type="protein sequence ID" value="ETO01791.1"/>
    <property type="molecule type" value="Genomic_DNA"/>
</dbReference>
<name>X6LKA0_RETFI</name>
<dbReference type="AlphaFoldDB" id="X6LKA0"/>
<keyword evidence="2" id="KW-1185">Reference proteome</keyword>
<proteinExistence type="predicted"/>
<accession>X6LKA0</accession>
<comment type="caution">
    <text evidence="1">The sequence shown here is derived from an EMBL/GenBank/DDBJ whole genome shotgun (WGS) entry which is preliminary data.</text>
</comment>
<protein>
    <submittedName>
        <fullName evidence="1">Uncharacterized protein</fullName>
    </submittedName>
</protein>
<gene>
    <name evidence="1" type="ORF">RFI_35648</name>
</gene>
<reference evidence="1 2" key="1">
    <citation type="journal article" date="2013" name="Curr. Biol.">
        <title>The Genome of the Foraminiferan Reticulomyxa filosa.</title>
        <authorList>
            <person name="Glockner G."/>
            <person name="Hulsmann N."/>
            <person name="Schleicher M."/>
            <person name="Noegel A.A."/>
            <person name="Eichinger L."/>
            <person name="Gallinger C."/>
            <person name="Pawlowski J."/>
            <person name="Sierra R."/>
            <person name="Euteneuer U."/>
            <person name="Pillet L."/>
            <person name="Moustafa A."/>
            <person name="Platzer M."/>
            <person name="Groth M."/>
            <person name="Szafranski K."/>
            <person name="Schliwa M."/>
        </authorList>
    </citation>
    <scope>NUCLEOTIDE SEQUENCE [LARGE SCALE GENOMIC DNA]</scope>
</reference>
<organism evidence="1 2">
    <name type="scientific">Reticulomyxa filosa</name>
    <dbReference type="NCBI Taxonomy" id="46433"/>
    <lineage>
        <taxon>Eukaryota</taxon>
        <taxon>Sar</taxon>
        <taxon>Rhizaria</taxon>
        <taxon>Retaria</taxon>
        <taxon>Foraminifera</taxon>
        <taxon>Monothalamids</taxon>
        <taxon>Reticulomyxidae</taxon>
        <taxon>Reticulomyxa</taxon>
    </lineage>
</organism>
<evidence type="ECO:0000313" key="2">
    <source>
        <dbReference type="Proteomes" id="UP000023152"/>
    </source>
</evidence>
<dbReference type="Proteomes" id="UP000023152">
    <property type="component" value="Unassembled WGS sequence"/>
</dbReference>
<evidence type="ECO:0000313" key="1">
    <source>
        <dbReference type="EMBL" id="ETO01791.1"/>
    </source>
</evidence>